<dbReference type="AlphaFoldDB" id="A0A3M4LWQ9"/>
<evidence type="ECO:0000313" key="4">
    <source>
        <dbReference type="EMBL" id="RMQ45952.1"/>
    </source>
</evidence>
<protein>
    <submittedName>
        <fullName evidence="4">Major tail sheath protein</fullName>
    </submittedName>
</protein>
<evidence type="ECO:0000259" key="3">
    <source>
        <dbReference type="Pfam" id="PF17482"/>
    </source>
</evidence>
<comment type="similarity">
    <text evidence="1">Belongs to the myoviridae tail sheath protein family.</text>
</comment>
<sequence>MTTSFLNCSTTCSFCATGRNRRIFPMLKNGRLLRHGSPNRSSKRPALTGRFISTCSTSLTAPHRRGFLVSGDCSMSFFHGVTVTNVDTGARTISLPSSSIIGLVDTFTEAPAYSAKPNDLVLITTEREAIAAFGPDSAITKACQAVFVKAKAVIVACGVALLADAAQQVSAIIGGVTVAGKRTGLQALLDGKSRFNAQPRLLITPKHSSTLAVGTALVSLADKLRGLAIIDGPNTTDEAAMEYAKNFGAKRAYMVDPGVQYWDTTASATVDAPGSAWVAGLFAWTDSEYGFWASPSNKELSGITGTTRPIEFLDGDETCRANLLNNANITTIIRDDGYRLWGNRTLSSDPKWAFVTRVRTMDIVMDAILYGHKWAVDRSITATYVKDVTEGLQAFMRDLKNQGAIINFEVFADTELNTASQLEQGKVYWNIRFTDVPPAENPIFRVEVTNQWLTEVLDAA</sequence>
<dbReference type="InterPro" id="IPR035089">
    <property type="entry name" value="Phage_sheath_subtilisin"/>
</dbReference>
<feature type="domain" description="Tail sheath protein subtilisin-like" evidence="2">
    <location>
        <begin position="180"/>
        <end position="346"/>
    </location>
</feature>
<proteinExistence type="inferred from homology"/>
<comment type="caution">
    <text evidence="4">The sequence shown here is derived from an EMBL/GenBank/DDBJ whole genome shotgun (WGS) entry which is preliminary data.</text>
</comment>
<evidence type="ECO:0000256" key="1">
    <source>
        <dbReference type="ARBA" id="ARBA00008005"/>
    </source>
</evidence>
<dbReference type="Pfam" id="PF17482">
    <property type="entry name" value="Phage_sheath_1C"/>
    <property type="match status" value="1"/>
</dbReference>
<dbReference type="Proteomes" id="UP000277236">
    <property type="component" value="Unassembled WGS sequence"/>
</dbReference>
<dbReference type="EMBL" id="RBRE01000044">
    <property type="protein sequence ID" value="RMQ45952.1"/>
    <property type="molecule type" value="Genomic_DNA"/>
</dbReference>
<evidence type="ECO:0000259" key="2">
    <source>
        <dbReference type="Pfam" id="PF04984"/>
    </source>
</evidence>
<gene>
    <name evidence="4" type="ORF">ALQ04_04837</name>
</gene>
<reference evidence="4 5" key="1">
    <citation type="submission" date="2018-08" db="EMBL/GenBank/DDBJ databases">
        <title>Recombination of ecologically and evolutionarily significant loci maintains genetic cohesion in the Pseudomonas syringae species complex.</title>
        <authorList>
            <person name="Dillon M."/>
            <person name="Thakur S."/>
            <person name="Almeida R.N.D."/>
            <person name="Weir B.S."/>
            <person name="Guttman D.S."/>
        </authorList>
    </citation>
    <scope>NUCLEOTIDE SEQUENCE [LARGE SCALE GENOMIC DNA]</scope>
    <source>
        <strain evidence="4 5">ICMP 3353</strain>
    </source>
</reference>
<organism evidence="4 5">
    <name type="scientific">Pseudomonas cichorii</name>
    <dbReference type="NCBI Taxonomy" id="36746"/>
    <lineage>
        <taxon>Bacteria</taxon>
        <taxon>Pseudomonadati</taxon>
        <taxon>Pseudomonadota</taxon>
        <taxon>Gammaproteobacteria</taxon>
        <taxon>Pseudomonadales</taxon>
        <taxon>Pseudomonadaceae</taxon>
        <taxon>Pseudomonas</taxon>
    </lineage>
</organism>
<dbReference type="PANTHER" id="PTHR35861:SF1">
    <property type="entry name" value="PHAGE TAIL SHEATH PROTEIN"/>
    <property type="match status" value="1"/>
</dbReference>
<dbReference type="InterPro" id="IPR020287">
    <property type="entry name" value="Tail_sheath_C"/>
</dbReference>
<dbReference type="PANTHER" id="PTHR35861">
    <property type="match status" value="1"/>
</dbReference>
<dbReference type="Pfam" id="PF04984">
    <property type="entry name" value="Phage_sheath_1"/>
    <property type="match status" value="1"/>
</dbReference>
<dbReference type="Gene3D" id="3.40.50.11780">
    <property type="match status" value="1"/>
</dbReference>
<accession>A0A3M4LWQ9</accession>
<name>A0A3M4LWQ9_PSECI</name>
<evidence type="ECO:0000313" key="5">
    <source>
        <dbReference type="Proteomes" id="UP000277236"/>
    </source>
</evidence>
<dbReference type="InterPro" id="IPR052042">
    <property type="entry name" value="Tail_sheath_structural"/>
</dbReference>
<feature type="domain" description="Tail sheath protein C-terminal" evidence="3">
    <location>
        <begin position="347"/>
        <end position="449"/>
    </location>
</feature>